<dbReference type="PANTHER" id="PTHR10622">
    <property type="entry name" value="HET DOMAIN-CONTAINING PROTEIN"/>
    <property type="match status" value="1"/>
</dbReference>
<evidence type="ECO:0000313" key="2">
    <source>
        <dbReference type="Proteomes" id="UP000325579"/>
    </source>
</evidence>
<dbReference type="GeneID" id="43667705"/>
<proteinExistence type="predicted"/>
<keyword evidence="2" id="KW-1185">Reference proteome</keyword>
<dbReference type="Proteomes" id="UP000325579">
    <property type="component" value="Unassembled WGS sequence"/>
</dbReference>
<name>A0A5N7D1H2_9EURO</name>
<dbReference type="PANTHER" id="PTHR10622:SF10">
    <property type="entry name" value="HET DOMAIN-CONTAINING PROTEIN"/>
    <property type="match status" value="1"/>
</dbReference>
<accession>A0A5N7D1H2</accession>
<sequence length="59" mass="6757">MQHHTEQRNSSWPKVQGAFGQARSYGLDYIWIDPCCIVKSSSAELSEGIMKQSDDQRVR</sequence>
<dbReference type="EMBL" id="ML736818">
    <property type="protein sequence ID" value="KAE8400270.1"/>
    <property type="molecule type" value="Genomic_DNA"/>
</dbReference>
<evidence type="ECO:0008006" key="3">
    <source>
        <dbReference type="Google" id="ProtNLM"/>
    </source>
</evidence>
<gene>
    <name evidence="1" type="ORF">BDV37DRAFT_258168</name>
</gene>
<protein>
    <recommendedName>
        <fullName evidence="3">Heterokaryon incompatibility domain-containing protein</fullName>
    </recommendedName>
</protein>
<evidence type="ECO:0000313" key="1">
    <source>
        <dbReference type="EMBL" id="KAE8400270.1"/>
    </source>
</evidence>
<organism evidence="1 2">
    <name type="scientific">Aspergillus pseudonomiae</name>
    <dbReference type="NCBI Taxonomy" id="1506151"/>
    <lineage>
        <taxon>Eukaryota</taxon>
        <taxon>Fungi</taxon>
        <taxon>Dikarya</taxon>
        <taxon>Ascomycota</taxon>
        <taxon>Pezizomycotina</taxon>
        <taxon>Eurotiomycetes</taxon>
        <taxon>Eurotiomycetidae</taxon>
        <taxon>Eurotiales</taxon>
        <taxon>Aspergillaceae</taxon>
        <taxon>Aspergillus</taxon>
        <taxon>Aspergillus subgen. Circumdati</taxon>
    </lineage>
</organism>
<dbReference type="RefSeq" id="XP_031937589.1">
    <property type="nucleotide sequence ID" value="XM_032083014.1"/>
</dbReference>
<dbReference type="OrthoDB" id="206452at2759"/>
<reference evidence="1 2" key="1">
    <citation type="submission" date="2019-04" db="EMBL/GenBank/DDBJ databases">
        <authorList>
            <consortium name="DOE Joint Genome Institute"/>
            <person name="Mondo S."/>
            <person name="Kjaerbolling I."/>
            <person name="Vesth T."/>
            <person name="Frisvad J.C."/>
            <person name="Nybo J.L."/>
            <person name="Theobald S."/>
            <person name="Kildgaard S."/>
            <person name="Isbrandt T."/>
            <person name="Kuo A."/>
            <person name="Sato A."/>
            <person name="Lyhne E.K."/>
            <person name="Kogle M.E."/>
            <person name="Wiebenga A."/>
            <person name="Kun R.S."/>
            <person name="Lubbers R.J."/>
            <person name="Makela M.R."/>
            <person name="Barry K."/>
            <person name="Chovatia M."/>
            <person name="Clum A."/>
            <person name="Daum C."/>
            <person name="Haridas S."/>
            <person name="He G."/>
            <person name="LaButti K."/>
            <person name="Lipzen A."/>
            <person name="Riley R."/>
            <person name="Salamov A."/>
            <person name="Simmons B.A."/>
            <person name="Magnuson J.K."/>
            <person name="Henrissat B."/>
            <person name="Mortensen U.H."/>
            <person name="Larsen T.O."/>
            <person name="Devries R.P."/>
            <person name="Grigoriev I.V."/>
            <person name="Machida M."/>
            <person name="Baker S.E."/>
            <person name="Andersen M.R."/>
            <person name="Cantor M.N."/>
            <person name="Hua S.X."/>
        </authorList>
    </citation>
    <scope>NUCLEOTIDE SEQUENCE [LARGE SCALE GENOMIC DNA]</scope>
    <source>
        <strain evidence="1 2">CBS 119388</strain>
    </source>
</reference>
<dbReference type="AlphaFoldDB" id="A0A5N7D1H2"/>